<reference evidence="2 3" key="1">
    <citation type="journal article" date="2014" name="Agronomy (Basel)">
        <title>A Draft Genome Sequence for Ensete ventricosum, the Drought-Tolerant Tree Against Hunger.</title>
        <authorList>
            <person name="Harrison J."/>
            <person name="Moore K.A."/>
            <person name="Paszkiewicz K."/>
            <person name="Jones T."/>
            <person name="Grant M."/>
            <person name="Ambacheew D."/>
            <person name="Muzemil S."/>
            <person name="Studholme D.J."/>
        </authorList>
    </citation>
    <scope>NUCLEOTIDE SEQUENCE [LARGE SCALE GENOMIC DNA]</scope>
</reference>
<gene>
    <name evidence="2" type="ORF">B296_00021294</name>
</gene>
<organism evidence="2 3">
    <name type="scientific">Ensete ventricosum</name>
    <name type="common">Abyssinian banana</name>
    <name type="synonym">Musa ensete</name>
    <dbReference type="NCBI Taxonomy" id="4639"/>
    <lineage>
        <taxon>Eukaryota</taxon>
        <taxon>Viridiplantae</taxon>
        <taxon>Streptophyta</taxon>
        <taxon>Embryophyta</taxon>
        <taxon>Tracheophyta</taxon>
        <taxon>Spermatophyta</taxon>
        <taxon>Magnoliopsida</taxon>
        <taxon>Liliopsida</taxon>
        <taxon>Zingiberales</taxon>
        <taxon>Musaceae</taxon>
        <taxon>Ensete</taxon>
    </lineage>
</organism>
<sequence>MKLQQDNEPRSSLGIGPGLDDAVGPRREFARRFTEGIRKLAGSTPGCAQLVDQRVGQHQVQVRIRKVEGTTFTEISMVKPPVSDGCTAAAQAFGRLTHPG</sequence>
<accession>A0A426X6I6</accession>
<dbReference type="AlphaFoldDB" id="A0A426X6I6"/>
<evidence type="ECO:0000313" key="3">
    <source>
        <dbReference type="Proteomes" id="UP000287651"/>
    </source>
</evidence>
<dbReference type="Proteomes" id="UP000287651">
    <property type="component" value="Unassembled WGS sequence"/>
</dbReference>
<evidence type="ECO:0000256" key="1">
    <source>
        <dbReference type="SAM" id="MobiDB-lite"/>
    </source>
</evidence>
<evidence type="ECO:0000313" key="2">
    <source>
        <dbReference type="EMBL" id="RRT35078.1"/>
    </source>
</evidence>
<name>A0A426X6I6_ENSVE</name>
<protein>
    <submittedName>
        <fullName evidence="2">Uncharacterized protein</fullName>
    </submittedName>
</protein>
<dbReference type="EMBL" id="AMZH03025623">
    <property type="protein sequence ID" value="RRT35078.1"/>
    <property type="molecule type" value="Genomic_DNA"/>
</dbReference>
<proteinExistence type="predicted"/>
<comment type="caution">
    <text evidence="2">The sequence shown here is derived from an EMBL/GenBank/DDBJ whole genome shotgun (WGS) entry which is preliminary data.</text>
</comment>
<feature type="region of interest" description="Disordered" evidence="1">
    <location>
        <begin position="1"/>
        <end position="24"/>
    </location>
</feature>